<dbReference type="GO" id="GO:0003729">
    <property type="term" value="F:mRNA binding"/>
    <property type="evidence" value="ECO:0007669"/>
    <property type="project" value="TreeGrafter"/>
</dbReference>
<reference evidence="3" key="1">
    <citation type="submission" date="2016-11" db="UniProtKB">
        <authorList>
            <consortium name="WormBaseParasite"/>
        </authorList>
    </citation>
    <scope>IDENTIFICATION</scope>
</reference>
<evidence type="ECO:0000313" key="2">
    <source>
        <dbReference type="Proteomes" id="UP000095283"/>
    </source>
</evidence>
<feature type="coiled-coil region" evidence="1">
    <location>
        <begin position="283"/>
        <end position="310"/>
    </location>
</feature>
<dbReference type="Proteomes" id="UP000095283">
    <property type="component" value="Unplaced"/>
</dbReference>
<keyword evidence="2" id="KW-1185">Reference proteome</keyword>
<evidence type="ECO:0000313" key="3">
    <source>
        <dbReference type="WBParaSite" id="Hba_20722"/>
    </source>
</evidence>
<proteinExistence type="predicted"/>
<keyword evidence="1" id="KW-0175">Coiled coil</keyword>
<dbReference type="InterPro" id="IPR014719">
    <property type="entry name" value="Ribosomal_bL12_C/ClpS-like"/>
</dbReference>
<dbReference type="AlphaFoldDB" id="A0A1I7XTA7"/>
<protein>
    <submittedName>
        <fullName evidence="3">RBD domain-containing protein</fullName>
    </submittedName>
</protein>
<dbReference type="Gene3D" id="3.30.1390.10">
    <property type="match status" value="1"/>
</dbReference>
<dbReference type="WBParaSite" id="Hba_20722">
    <property type="protein sequence ID" value="Hba_20722"/>
    <property type="gene ID" value="Hba_20722"/>
</dbReference>
<dbReference type="GO" id="GO:0005762">
    <property type="term" value="C:mitochondrial large ribosomal subunit"/>
    <property type="evidence" value="ECO:0007669"/>
    <property type="project" value="TreeGrafter"/>
</dbReference>
<accession>A0A1I7XTA7</accession>
<dbReference type="PANTHER" id="PTHR45987">
    <property type="entry name" value="39S RIBOSOMAL PROTEIN L12"/>
    <property type="match status" value="1"/>
</dbReference>
<dbReference type="InterPro" id="IPR000206">
    <property type="entry name" value="Ribosomal_bL12"/>
</dbReference>
<sequence>MLILIKVSDLNWALKKRLNIPDQPMMAHSMMMAAPVGASASTGNKSEEYIKLMGFPEDSSESTSDIPQKMTFSVKLTKFDDTKKIALIKEIRSAVPGLNLVQAKKGMFTIFSSLSLFLASTRRSLQVTNWNAPMSLSIVLPSQDNYDCTVDFLNRISMKYSSVAKYLRAHVVFPVEWSSNCSLPTDPRRLPLTNCKRRKRSPEEIATYPANLARNVARMMPMYRTVKSHDGRVELDEIKATCAQHENLCRQFAECSMELQQNDAQLEILGETATFLKNRHQQIRRNISEKPQSENELEALEAEIARVDRQVCVWMKELEEVNDNRVEIEIRFIKLGAALKKSVTCVQLASIDFELIQMKHDEQWRRFLADHGTNDQVVKTVAKVPS</sequence>
<evidence type="ECO:0000256" key="1">
    <source>
        <dbReference type="SAM" id="Coils"/>
    </source>
</evidence>
<dbReference type="PANTHER" id="PTHR45987:SF4">
    <property type="entry name" value="LARGE RIBOSOMAL SUBUNIT PROTEIN BL12M"/>
    <property type="match status" value="1"/>
</dbReference>
<dbReference type="GO" id="GO:0006412">
    <property type="term" value="P:translation"/>
    <property type="evidence" value="ECO:0007669"/>
    <property type="project" value="InterPro"/>
</dbReference>
<name>A0A1I7XTA7_HETBA</name>
<dbReference type="Pfam" id="PF13896">
    <property type="entry name" value="Glyco_transf_49"/>
    <property type="match status" value="1"/>
</dbReference>
<organism evidence="2 3">
    <name type="scientific">Heterorhabditis bacteriophora</name>
    <name type="common">Entomopathogenic nematode worm</name>
    <dbReference type="NCBI Taxonomy" id="37862"/>
    <lineage>
        <taxon>Eukaryota</taxon>
        <taxon>Metazoa</taxon>
        <taxon>Ecdysozoa</taxon>
        <taxon>Nematoda</taxon>
        <taxon>Chromadorea</taxon>
        <taxon>Rhabditida</taxon>
        <taxon>Rhabditina</taxon>
        <taxon>Rhabditomorpha</taxon>
        <taxon>Strongyloidea</taxon>
        <taxon>Heterorhabditidae</taxon>
        <taxon>Heterorhabditis</taxon>
    </lineage>
</organism>
<dbReference type="GO" id="GO:0003735">
    <property type="term" value="F:structural constituent of ribosome"/>
    <property type="evidence" value="ECO:0007669"/>
    <property type="project" value="InterPro"/>
</dbReference>